<dbReference type="InterPro" id="IPR050638">
    <property type="entry name" value="AA-Vitamin_Transporters"/>
</dbReference>
<evidence type="ECO:0000256" key="1">
    <source>
        <dbReference type="ARBA" id="ARBA00004141"/>
    </source>
</evidence>
<accession>A0A382B6R4</accession>
<keyword evidence="2 5" id="KW-0812">Transmembrane</keyword>
<dbReference type="GO" id="GO:0016020">
    <property type="term" value="C:membrane"/>
    <property type="evidence" value="ECO:0007669"/>
    <property type="project" value="UniProtKB-SubCell"/>
</dbReference>
<evidence type="ECO:0000259" key="6">
    <source>
        <dbReference type="Pfam" id="PF00892"/>
    </source>
</evidence>
<feature type="transmembrane region" description="Helical" evidence="5">
    <location>
        <begin position="33"/>
        <end position="54"/>
    </location>
</feature>
<name>A0A382B6R4_9ZZZZ</name>
<feature type="transmembrane region" description="Helical" evidence="5">
    <location>
        <begin position="202"/>
        <end position="224"/>
    </location>
</feature>
<dbReference type="PANTHER" id="PTHR32322:SF9">
    <property type="entry name" value="AMINO-ACID METABOLITE EFFLUX PUMP-RELATED"/>
    <property type="match status" value="1"/>
</dbReference>
<dbReference type="AlphaFoldDB" id="A0A382B6R4"/>
<dbReference type="InterPro" id="IPR037185">
    <property type="entry name" value="EmrE-like"/>
</dbReference>
<feature type="transmembrane region" description="Helical" evidence="5">
    <location>
        <begin position="61"/>
        <end position="80"/>
    </location>
</feature>
<keyword evidence="3 5" id="KW-1133">Transmembrane helix</keyword>
<feature type="transmembrane region" description="Helical" evidence="5">
    <location>
        <begin position="116"/>
        <end position="133"/>
    </location>
</feature>
<keyword evidence="4 5" id="KW-0472">Membrane</keyword>
<sequence>MKPSELLLAASVPLVWGIGFTLAKAGMNEFPPLFLMGLRFSLASLVLVWFVTFPHGQLKQIFWISFVGSTLQYGLTFTGLSMIDASLAIIIIHLEVPFAVLLAALFLKDKPGRQRILGMLISFAGIVLIAGQPSLRGQMLAILLTTSGALMWAVGQIMVKRLENPPSGFALTAWIGVFSGPQMILGSFIIEESQLQSLAQASWIGWGVILYLALIMTALGYGIWYRVLSRNPVSKVMPVMLLLPVFTIISSMLLLGERPALMFFFGGAVVIGGVSLIVLTKDPKLVS</sequence>
<dbReference type="Pfam" id="PF00892">
    <property type="entry name" value="EamA"/>
    <property type="match status" value="2"/>
</dbReference>
<dbReference type="SUPFAM" id="SSF103481">
    <property type="entry name" value="Multidrug resistance efflux transporter EmrE"/>
    <property type="match status" value="2"/>
</dbReference>
<dbReference type="PANTHER" id="PTHR32322">
    <property type="entry name" value="INNER MEMBRANE TRANSPORTER"/>
    <property type="match status" value="1"/>
</dbReference>
<feature type="domain" description="EamA" evidence="6">
    <location>
        <begin position="140"/>
        <end position="278"/>
    </location>
</feature>
<gene>
    <name evidence="7" type="ORF">METZ01_LOCUS162223</name>
</gene>
<evidence type="ECO:0000313" key="7">
    <source>
        <dbReference type="EMBL" id="SVB09369.1"/>
    </source>
</evidence>
<feature type="transmembrane region" description="Helical" evidence="5">
    <location>
        <begin position="261"/>
        <end position="279"/>
    </location>
</feature>
<protein>
    <recommendedName>
        <fullName evidence="6">EamA domain-containing protein</fullName>
    </recommendedName>
</protein>
<dbReference type="Gene3D" id="1.10.3730.20">
    <property type="match status" value="1"/>
</dbReference>
<dbReference type="InterPro" id="IPR000620">
    <property type="entry name" value="EamA_dom"/>
</dbReference>
<evidence type="ECO:0000256" key="5">
    <source>
        <dbReference type="SAM" id="Phobius"/>
    </source>
</evidence>
<feature type="transmembrane region" description="Helical" evidence="5">
    <location>
        <begin position="171"/>
        <end position="190"/>
    </location>
</feature>
<organism evidence="7">
    <name type="scientific">marine metagenome</name>
    <dbReference type="NCBI Taxonomy" id="408172"/>
    <lineage>
        <taxon>unclassified sequences</taxon>
        <taxon>metagenomes</taxon>
        <taxon>ecological metagenomes</taxon>
    </lineage>
</organism>
<feature type="transmembrane region" description="Helical" evidence="5">
    <location>
        <begin position="86"/>
        <end position="107"/>
    </location>
</feature>
<evidence type="ECO:0000256" key="2">
    <source>
        <dbReference type="ARBA" id="ARBA00022692"/>
    </source>
</evidence>
<feature type="domain" description="EamA" evidence="6">
    <location>
        <begin position="6"/>
        <end position="130"/>
    </location>
</feature>
<comment type="subcellular location">
    <subcellularLocation>
        <location evidence="1">Membrane</location>
        <topology evidence="1">Multi-pass membrane protein</topology>
    </subcellularLocation>
</comment>
<evidence type="ECO:0000256" key="4">
    <source>
        <dbReference type="ARBA" id="ARBA00023136"/>
    </source>
</evidence>
<evidence type="ECO:0000256" key="3">
    <source>
        <dbReference type="ARBA" id="ARBA00022989"/>
    </source>
</evidence>
<feature type="transmembrane region" description="Helical" evidence="5">
    <location>
        <begin position="236"/>
        <end position="255"/>
    </location>
</feature>
<dbReference type="EMBL" id="UINC01028419">
    <property type="protein sequence ID" value="SVB09369.1"/>
    <property type="molecule type" value="Genomic_DNA"/>
</dbReference>
<proteinExistence type="predicted"/>
<feature type="transmembrane region" description="Helical" evidence="5">
    <location>
        <begin position="139"/>
        <end position="159"/>
    </location>
</feature>
<reference evidence="7" key="1">
    <citation type="submission" date="2018-05" db="EMBL/GenBank/DDBJ databases">
        <authorList>
            <person name="Lanie J.A."/>
            <person name="Ng W.-L."/>
            <person name="Kazmierczak K.M."/>
            <person name="Andrzejewski T.M."/>
            <person name="Davidsen T.M."/>
            <person name="Wayne K.J."/>
            <person name="Tettelin H."/>
            <person name="Glass J.I."/>
            <person name="Rusch D."/>
            <person name="Podicherti R."/>
            <person name="Tsui H.-C.T."/>
            <person name="Winkler M.E."/>
        </authorList>
    </citation>
    <scope>NUCLEOTIDE SEQUENCE</scope>
</reference>